<dbReference type="InterPro" id="IPR015366">
    <property type="entry name" value="S53_propep"/>
</dbReference>
<dbReference type="PANTHER" id="PTHR14218:SF15">
    <property type="entry name" value="TRIPEPTIDYL-PEPTIDASE 1"/>
    <property type="match status" value="1"/>
</dbReference>
<dbReference type="HOGENOM" id="CLU_1421316_0_0_1"/>
<dbReference type="GeneID" id="24413390"/>
<dbReference type="GO" id="GO:0008240">
    <property type="term" value="F:tripeptidyl-peptidase activity"/>
    <property type="evidence" value="ECO:0007669"/>
    <property type="project" value="TreeGrafter"/>
</dbReference>
<dbReference type="Pfam" id="PF09286">
    <property type="entry name" value="Pro-kuma_activ"/>
    <property type="match status" value="1"/>
</dbReference>
<dbReference type="AlphaFoldDB" id="E3QPV4"/>
<gene>
    <name evidence="2" type="ORF">GLRG_08025</name>
</gene>
<dbReference type="GO" id="GO:0006508">
    <property type="term" value="P:proteolysis"/>
    <property type="evidence" value="ECO:0007669"/>
    <property type="project" value="TreeGrafter"/>
</dbReference>
<dbReference type="OrthoDB" id="409122at2759"/>
<keyword evidence="3" id="KW-1185">Reference proteome</keyword>
<accession>E3QPV4</accession>
<reference evidence="3" key="1">
    <citation type="journal article" date="2012" name="Nat. Genet.">
        <title>Lifestyle transitions in plant pathogenic Colletotrichum fungi deciphered by genome and transcriptome analyses.</title>
        <authorList>
            <person name="O'Connell R.J."/>
            <person name="Thon M.R."/>
            <person name="Hacquard S."/>
            <person name="Amyotte S.G."/>
            <person name="Kleemann J."/>
            <person name="Torres M.F."/>
            <person name="Damm U."/>
            <person name="Buiate E.A."/>
            <person name="Epstein L."/>
            <person name="Alkan N."/>
            <person name="Altmueller J."/>
            <person name="Alvarado-Balderrama L."/>
            <person name="Bauser C.A."/>
            <person name="Becker C."/>
            <person name="Birren B.W."/>
            <person name="Chen Z."/>
            <person name="Choi J."/>
            <person name="Crouch J.A."/>
            <person name="Duvick J.P."/>
            <person name="Farman M.A."/>
            <person name="Gan P."/>
            <person name="Heiman D."/>
            <person name="Henrissat B."/>
            <person name="Howard R.J."/>
            <person name="Kabbage M."/>
            <person name="Koch C."/>
            <person name="Kracher B."/>
            <person name="Kubo Y."/>
            <person name="Law A.D."/>
            <person name="Lebrun M.-H."/>
            <person name="Lee Y.-H."/>
            <person name="Miyara I."/>
            <person name="Moore N."/>
            <person name="Neumann U."/>
            <person name="Nordstroem K."/>
            <person name="Panaccione D.G."/>
            <person name="Panstruga R."/>
            <person name="Place M."/>
            <person name="Proctor R.H."/>
            <person name="Prusky D."/>
            <person name="Rech G."/>
            <person name="Reinhardt R."/>
            <person name="Rollins J.A."/>
            <person name="Rounsley S."/>
            <person name="Schardl C.L."/>
            <person name="Schwartz D.C."/>
            <person name="Shenoy N."/>
            <person name="Shirasu K."/>
            <person name="Sikhakolli U.R."/>
            <person name="Stueber K."/>
            <person name="Sukno S.A."/>
            <person name="Sweigard J.A."/>
            <person name="Takano Y."/>
            <person name="Takahara H."/>
            <person name="Trail F."/>
            <person name="van der Does H.C."/>
            <person name="Voll L.M."/>
            <person name="Will I."/>
            <person name="Young S."/>
            <person name="Zeng Q."/>
            <person name="Zhang J."/>
            <person name="Zhou S."/>
            <person name="Dickman M.B."/>
            <person name="Schulze-Lefert P."/>
            <person name="Ver Loren van Themaat E."/>
            <person name="Ma L.-J."/>
            <person name="Vaillancourt L.J."/>
        </authorList>
    </citation>
    <scope>NUCLEOTIDE SEQUENCE [LARGE SCALE GENOMIC DNA]</scope>
    <source>
        <strain evidence="3">M1.001 / M2 / FGSC 10212</strain>
    </source>
</reference>
<dbReference type="RefSeq" id="XP_008096901.1">
    <property type="nucleotide sequence ID" value="XM_008098710.1"/>
</dbReference>
<sequence length="191" mass="21509">MSWLLEQTDVEPAHVISDSHWIRLKTTVRDADKLLDAGYAWFQHWDSGKEVLRPLQYSLPQDLRSVISLIILTMRPDELIPHGNRTITPSCIRALYNIPANLKVSKARGLGVYASQRQVAKFAGFALFAQKVEPPSKGVNFSFLKINGGTTGQNRNSLSNDELSCLAWSRKSKARDFECDRSFRNSNSSTI</sequence>
<evidence type="ECO:0000313" key="3">
    <source>
        <dbReference type="Proteomes" id="UP000008782"/>
    </source>
</evidence>
<dbReference type="VEuPathDB" id="FungiDB:GLRG_08025"/>
<organism evidence="3">
    <name type="scientific">Colletotrichum graminicola (strain M1.001 / M2 / FGSC 10212)</name>
    <name type="common">Maize anthracnose fungus</name>
    <name type="synonym">Glomerella graminicola</name>
    <dbReference type="NCBI Taxonomy" id="645133"/>
    <lineage>
        <taxon>Eukaryota</taxon>
        <taxon>Fungi</taxon>
        <taxon>Dikarya</taxon>
        <taxon>Ascomycota</taxon>
        <taxon>Pezizomycotina</taxon>
        <taxon>Sordariomycetes</taxon>
        <taxon>Hypocreomycetidae</taxon>
        <taxon>Glomerellales</taxon>
        <taxon>Glomerellaceae</taxon>
        <taxon>Colletotrichum</taxon>
        <taxon>Colletotrichum graminicola species complex</taxon>
    </lineage>
</organism>
<dbReference type="Proteomes" id="UP000008782">
    <property type="component" value="Unassembled WGS sequence"/>
</dbReference>
<feature type="domain" description="Peptidase S53 activation" evidence="1">
    <location>
        <begin position="5"/>
        <end position="70"/>
    </location>
</feature>
<proteinExistence type="predicted"/>
<evidence type="ECO:0000313" key="2">
    <source>
        <dbReference type="EMBL" id="EFQ32881.1"/>
    </source>
</evidence>
<dbReference type="STRING" id="645133.E3QPV4"/>
<dbReference type="eggNOG" id="ENOG502QR6D">
    <property type="taxonomic scope" value="Eukaryota"/>
</dbReference>
<protein>
    <submittedName>
        <fullName evidence="2">Tripeptidyl peptidase SED3</fullName>
    </submittedName>
</protein>
<evidence type="ECO:0000259" key="1">
    <source>
        <dbReference type="Pfam" id="PF09286"/>
    </source>
</evidence>
<name>E3QPV4_COLGM</name>
<dbReference type="SUPFAM" id="SSF54897">
    <property type="entry name" value="Protease propeptides/inhibitors"/>
    <property type="match status" value="1"/>
</dbReference>
<dbReference type="GO" id="GO:0004175">
    <property type="term" value="F:endopeptidase activity"/>
    <property type="evidence" value="ECO:0007669"/>
    <property type="project" value="TreeGrafter"/>
</dbReference>
<dbReference type="InterPro" id="IPR050819">
    <property type="entry name" value="Tripeptidyl-peptidase_I"/>
</dbReference>
<dbReference type="PANTHER" id="PTHR14218">
    <property type="entry name" value="PROTEASE S8 TRIPEPTIDYL PEPTIDASE I CLN2"/>
    <property type="match status" value="1"/>
</dbReference>
<dbReference type="EMBL" id="GG697365">
    <property type="protein sequence ID" value="EFQ32881.1"/>
    <property type="molecule type" value="Genomic_DNA"/>
</dbReference>